<organism evidence="5 6">
    <name type="scientific">Microlunatus capsulatus</name>
    <dbReference type="NCBI Taxonomy" id="99117"/>
    <lineage>
        <taxon>Bacteria</taxon>
        <taxon>Bacillati</taxon>
        <taxon>Actinomycetota</taxon>
        <taxon>Actinomycetes</taxon>
        <taxon>Propionibacteriales</taxon>
        <taxon>Propionibacteriaceae</taxon>
        <taxon>Microlunatus</taxon>
    </lineage>
</organism>
<keyword evidence="2" id="KW-0521">NADP</keyword>
<evidence type="ECO:0000259" key="4">
    <source>
        <dbReference type="Pfam" id="PF01872"/>
    </source>
</evidence>
<feature type="domain" description="Bacterial bifunctional deaminase-reductase C-terminal" evidence="4">
    <location>
        <begin position="40"/>
        <end position="233"/>
    </location>
</feature>
<evidence type="ECO:0000313" key="5">
    <source>
        <dbReference type="EMBL" id="MBP2419015.1"/>
    </source>
</evidence>
<comment type="caution">
    <text evidence="5">The sequence shown here is derived from an EMBL/GenBank/DDBJ whole genome shotgun (WGS) entry which is preliminary data.</text>
</comment>
<evidence type="ECO:0000256" key="1">
    <source>
        <dbReference type="ARBA" id="ARBA00005104"/>
    </source>
</evidence>
<accession>A0ABS4ZE20</accession>
<dbReference type="RefSeq" id="WP_210059064.1">
    <property type="nucleotide sequence ID" value="NZ_BAAAMH010000011.1"/>
</dbReference>
<keyword evidence="3" id="KW-0560">Oxidoreductase</keyword>
<evidence type="ECO:0000256" key="2">
    <source>
        <dbReference type="ARBA" id="ARBA00022857"/>
    </source>
</evidence>
<comment type="pathway">
    <text evidence="1">Cofactor biosynthesis; riboflavin biosynthesis.</text>
</comment>
<proteinExistence type="predicted"/>
<dbReference type="EMBL" id="JAGIOB010000001">
    <property type="protein sequence ID" value="MBP2419015.1"/>
    <property type="molecule type" value="Genomic_DNA"/>
</dbReference>
<dbReference type="SUPFAM" id="SSF53597">
    <property type="entry name" value="Dihydrofolate reductase-like"/>
    <property type="match status" value="1"/>
</dbReference>
<gene>
    <name evidence="5" type="ORF">JOF54_003937</name>
</gene>
<sequence length="267" mass="27727">MTRPALQLIFDRTGRAAGVELDDAALVELYRYPDDGRRRLRSNFVSSLDGSVQGADGRSGGLGTASDQHVFALHRALADAVVVGASTARAEGYRAVDLQPWQRDLRASLGLAPFPALVVVTGSARLDPVMATPAEGDGGPVVVLTTTGKPDADLDPLREAGIEVREEGEELDLGAALDRLAGEGRPRLLCEGGPGLHRALLAAGLVDELSLTLAPVVVGGEGMRSTSGPGLGTALPFDLSFALHGADGALFTSYRSPTTVDDGQRPV</sequence>
<reference evidence="5 6" key="1">
    <citation type="submission" date="2021-03" db="EMBL/GenBank/DDBJ databases">
        <title>Sequencing the genomes of 1000 actinobacteria strains.</title>
        <authorList>
            <person name="Klenk H.-P."/>
        </authorList>
    </citation>
    <scope>NUCLEOTIDE SEQUENCE [LARGE SCALE GENOMIC DNA]</scope>
    <source>
        <strain evidence="5 6">DSM 12936</strain>
    </source>
</reference>
<dbReference type="PANTHER" id="PTHR38011">
    <property type="entry name" value="DIHYDROFOLATE REDUCTASE FAMILY PROTEIN (AFU_ORTHOLOGUE AFUA_8G06820)"/>
    <property type="match status" value="1"/>
</dbReference>
<dbReference type="Gene3D" id="3.40.430.10">
    <property type="entry name" value="Dihydrofolate Reductase, subunit A"/>
    <property type="match status" value="1"/>
</dbReference>
<keyword evidence="6" id="KW-1185">Reference proteome</keyword>
<protein>
    <submittedName>
        <fullName evidence="5">Riboflavin biosynthesis pyrimidine reductase</fullName>
    </submittedName>
</protein>
<dbReference type="InterPro" id="IPR024072">
    <property type="entry name" value="DHFR-like_dom_sf"/>
</dbReference>
<dbReference type="PANTHER" id="PTHR38011:SF7">
    <property type="entry name" value="2,5-DIAMINO-6-RIBOSYLAMINO-4(3H)-PYRIMIDINONE 5'-PHOSPHATE REDUCTASE"/>
    <property type="match status" value="1"/>
</dbReference>
<dbReference type="Proteomes" id="UP000758168">
    <property type="component" value="Unassembled WGS sequence"/>
</dbReference>
<evidence type="ECO:0000313" key="6">
    <source>
        <dbReference type="Proteomes" id="UP000758168"/>
    </source>
</evidence>
<dbReference type="InterPro" id="IPR050765">
    <property type="entry name" value="Riboflavin_Biosynth_HTPR"/>
</dbReference>
<dbReference type="InterPro" id="IPR002734">
    <property type="entry name" value="RibDG_C"/>
</dbReference>
<dbReference type="Pfam" id="PF01872">
    <property type="entry name" value="RibD_C"/>
    <property type="match status" value="1"/>
</dbReference>
<evidence type="ECO:0000256" key="3">
    <source>
        <dbReference type="ARBA" id="ARBA00023002"/>
    </source>
</evidence>
<name>A0ABS4ZE20_9ACTN</name>